<proteinExistence type="predicted"/>
<dbReference type="InterPro" id="IPR011010">
    <property type="entry name" value="DNA_brk_join_enz"/>
</dbReference>
<dbReference type="GO" id="GO:0003677">
    <property type="term" value="F:DNA binding"/>
    <property type="evidence" value="ECO:0007669"/>
    <property type="project" value="InterPro"/>
</dbReference>
<dbReference type="AlphaFoldDB" id="A0A848IGY6"/>
<evidence type="ECO:0000313" key="4">
    <source>
        <dbReference type="Proteomes" id="UP000544134"/>
    </source>
</evidence>
<comment type="caution">
    <text evidence="3">The sequence shown here is derived from an EMBL/GenBank/DDBJ whole genome shotgun (WGS) entry which is preliminary data.</text>
</comment>
<dbReference type="Pfam" id="PF00589">
    <property type="entry name" value="Phage_integrase"/>
    <property type="match status" value="1"/>
</dbReference>
<organism evidence="3 4">
    <name type="scientific">Paraburkholderia polaris</name>
    <dbReference type="NCBI Taxonomy" id="2728848"/>
    <lineage>
        <taxon>Bacteria</taxon>
        <taxon>Pseudomonadati</taxon>
        <taxon>Pseudomonadota</taxon>
        <taxon>Betaproteobacteria</taxon>
        <taxon>Burkholderiales</taxon>
        <taxon>Burkholderiaceae</taxon>
        <taxon>Paraburkholderia</taxon>
    </lineage>
</organism>
<dbReference type="InterPro" id="IPR013762">
    <property type="entry name" value="Integrase-like_cat_sf"/>
</dbReference>
<evidence type="ECO:0000259" key="2">
    <source>
        <dbReference type="PROSITE" id="PS51898"/>
    </source>
</evidence>
<dbReference type="SUPFAM" id="SSF56349">
    <property type="entry name" value="DNA breaking-rejoining enzymes"/>
    <property type="match status" value="1"/>
</dbReference>
<evidence type="ECO:0000256" key="1">
    <source>
        <dbReference type="ARBA" id="ARBA00023172"/>
    </source>
</evidence>
<dbReference type="PROSITE" id="PS51898">
    <property type="entry name" value="TYR_RECOMBINASE"/>
    <property type="match status" value="1"/>
</dbReference>
<dbReference type="InterPro" id="IPR002104">
    <property type="entry name" value="Integrase_catalytic"/>
</dbReference>
<dbReference type="GO" id="GO:0006310">
    <property type="term" value="P:DNA recombination"/>
    <property type="evidence" value="ECO:0007669"/>
    <property type="project" value="UniProtKB-KW"/>
</dbReference>
<accession>A0A848IGY6</accession>
<dbReference type="GO" id="GO:0015074">
    <property type="term" value="P:DNA integration"/>
    <property type="evidence" value="ECO:0007669"/>
    <property type="project" value="InterPro"/>
</dbReference>
<dbReference type="EMBL" id="JABBGJ010000014">
    <property type="protein sequence ID" value="NML99184.1"/>
    <property type="molecule type" value="Genomic_DNA"/>
</dbReference>
<gene>
    <name evidence="3" type="ORF">HHL24_14705</name>
</gene>
<name>A0A848IGY6_9BURK</name>
<dbReference type="Proteomes" id="UP000544134">
    <property type="component" value="Unassembled WGS sequence"/>
</dbReference>
<dbReference type="Gene3D" id="1.10.443.10">
    <property type="entry name" value="Intergrase catalytic core"/>
    <property type="match status" value="1"/>
</dbReference>
<sequence>MPTIDGFIDGHYGKRLRATIKTAPRTITELRKLGKAFPGTMNRISVQQVLEWAYAELEKEVGEDRIMCPASVRRKLTALRGLFSHAIRLDFITANPVAQVMNDNKALFDEGEGRDQWLRPDMEIRLRAALDVREARLRTSHAQIDSDARCDVVYGPDAAYVDHVKPAVLVALGTGLRRGEQMQLQWPDVDFDNERIRVRKATSKGDRTRYVPMCDEVIQVLKAWKAQTCSGPVQPILGGGALALAGFLLRRYANPALCPATRLASEPGHATRKRKPHHACNPRPFQADAIRLSRVHQYAPRPSTRLNRAL</sequence>
<reference evidence="3 4" key="1">
    <citation type="submission" date="2020-04" db="EMBL/GenBank/DDBJ databases">
        <title>Paraburkholderia sp. RP-4-7 isolated from soil.</title>
        <authorList>
            <person name="Dahal R.H."/>
        </authorList>
    </citation>
    <scope>NUCLEOTIDE SEQUENCE [LARGE SCALE GENOMIC DNA]</scope>
    <source>
        <strain evidence="3 4">RP-4-7</strain>
    </source>
</reference>
<evidence type="ECO:0000313" key="3">
    <source>
        <dbReference type="EMBL" id="NML99184.1"/>
    </source>
</evidence>
<keyword evidence="1" id="KW-0233">DNA recombination</keyword>
<protein>
    <submittedName>
        <fullName evidence="3">Tyrosine-type recombinase/integrase</fullName>
    </submittedName>
</protein>
<feature type="domain" description="Tyr recombinase" evidence="2">
    <location>
        <begin position="125"/>
        <end position="310"/>
    </location>
</feature>
<dbReference type="RefSeq" id="WP_169486185.1">
    <property type="nucleotide sequence ID" value="NZ_JABBGJ010000014.1"/>
</dbReference>
<keyword evidence="4" id="KW-1185">Reference proteome</keyword>